<reference evidence="1" key="2">
    <citation type="submission" date="2023-01" db="EMBL/GenBank/DDBJ databases">
        <authorList>
            <person name="Sun Q."/>
            <person name="Evtushenko L."/>
        </authorList>
    </citation>
    <scope>NUCLEOTIDE SEQUENCE</scope>
    <source>
        <strain evidence="1">VKM B-2748</strain>
    </source>
</reference>
<organism evidence="1 2">
    <name type="scientific">Methylopila turkensis</name>
    <dbReference type="NCBI Taxonomy" id="1437816"/>
    <lineage>
        <taxon>Bacteria</taxon>
        <taxon>Pseudomonadati</taxon>
        <taxon>Pseudomonadota</taxon>
        <taxon>Alphaproteobacteria</taxon>
        <taxon>Hyphomicrobiales</taxon>
        <taxon>Methylopilaceae</taxon>
        <taxon>Methylopila</taxon>
    </lineage>
</organism>
<evidence type="ECO:0000313" key="1">
    <source>
        <dbReference type="EMBL" id="GLK80374.1"/>
    </source>
</evidence>
<dbReference type="Pfam" id="PF11011">
    <property type="entry name" value="DUF2849"/>
    <property type="match status" value="1"/>
</dbReference>
<protein>
    <recommendedName>
        <fullName evidence="3">DUF2849 domain-containing protein</fullName>
    </recommendedName>
</protein>
<dbReference type="RefSeq" id="WP_271200835.1">
    <property type="nucleotide sequence ID" value="NZ_BSFL01000002.1"/>
</dbReference>
<accession>A0A9W6JRC6</accession>
<reference evidence="1" key="1">
    <citation type="journal article" date="2014" name="Int. J. Syst. Evol. Microbiol.">
        <title>Complete genome sequence of Corynebacterium casei LMG S-19264T (=DSM 44701T), isolated from a smear-ripened cheese.</title>
        <authorList>
            <consortium name="US DOE Joint Genome Institute (JGI-PGF)"/>
            <person name="Walter F."/>
            <person name="Albersmeier A."/>
            <person name="Kalinowski J."/>
            <person name="Ruckert C."/>
        </authorList>
    </citation>
    <scope>NUCLEOTIDE SEQUENCE</scope>
    <source>
        <strain evidence="1">VKM B-2748</strain>
    </source>
</reference>
<dbReference type="Proteomes" id="UP001143309">
    <property type="component" value="Unassembled WGS sequence"/>
</dbReference>
<proteinExistence type="predicted"/>
<evidence type="ECO:0008006" key="3">
    <source>
        <dbReference type="Google" id="ProtNLM"/>
    </source>
</evidence>
<evidence type="ECO:0000313" key="2">
    <source>
        <dbReference type="Proteomes" id="UP001143309"/>
    </source>
</evidence>
<dbReference type="InterPro" id="IPR021270">
    <property type="entry name" value="DUF2849"/>
</dbReference>
<comment type="caution">
    <text evidence="1">The sequence shown here is derived from an EMBL/GenBank/DDBJ whole genome shotgun (WGS) entry which is preliminary data.</text>
</comment>
<name>A0A9W6JRC6_9HYPH</name>
<gene>
    <name evidence="1" type="ORF">GCM10008174_21150</name>
</gene>
<keyword evidence="2" id="KW-1185">Reference proteome</keyword>
<sequence length="111" mass="11486">MSAPIQKSAAKTKAATQVVTANRLDDGVVVYLDARDGWTERLGEAAIIETPEALAAAVAAGKAAEAARVVVESYPIDVARGPEGLAPLRLREVIRAAGPTVRADLLRPTGA</sequence>
<dbReference type="AlphaFoldDB" id="A0A9W6JRC6"/>
<dbReference type="EMBL" id="BSFL01000002">
    <property type="protein sequence ID" value="GLK80374.1"/>
    <property type="molecule type" value="Genomic_DNA"/>
</dbReference>